<dbReference type="Pfam" id="PF03837">
    <property type="entry name" value="RecT"/>
    <property type="match status" value="1"/>
</dbReference>
<name>A0A5B0DXR2_9HYPH</name>
<dbReference type="EMBL" id="VTWH01000002">
    <property type="protein sequence ID" value="KAA0971263.1"/>
    <property type="molecule type" value="Genomic_DNA"/>
</dbReference>
<protein>
    <submittedName>
        <fullName evidence="2">Recombinase RecT</fullName>
    </submittedName>
</protein>
<evidence type="ECO:0000313" key="2">
    <source>
        <dbReference type="EMBL" id="KAA0971263.1"/>
    </source>
</evidence>
<reference evidence="2 3" key="1">
    <citation type="submission" date="2019-08" db="EMBL/GenBank/DDBJ databases">
        <title>Aureimonas fodiniaquatilis sp. nov., isolated from a coal mine wastewater.</title>
        <authorList>
            <person name="Kim W."/>
        </authorList>
    </citation>
    <scope>NUCLEOTIDE SEQUENCE [LARGE SCALE GENOMIC DNA]</scope>
    <source>
        <strain evidence="2 3">CAU 1482</strain>
    </source>
</reference>
<organism evidence="2 3">
    <name type="scientific">Aureimonas fodinaquatilis</name>
    <dbReference type="NCBI Taxonomy" id="2565783"/>
    <lineage>
        <taxon>Bacteria</taxon>
        <taxon>Pseudomonadati</taxon>
        <taxon>Pseudomonadota</taxon>
        <taxon>Alphaproteobacteria</taxon>
        <taxon>Hyphomicrobiales</taxon>
        <taxon>Aurantimonadaceae</taxon>
        <taxon>Aureimonas</taxon>
    </lineage>
</organism>
<comment type="caution">
    <text evidence="2">The sequence shown here is derived from an EMBL/GenBank/DDBJ whole genome shotgun (WGS) entry which is preliminary data.</text>
</comment>
<dbReference type="GO" id="GO:0003677">
    <property type="term" value="F:DNA binding"/>
    <property type="evidence" value="ECO:0007669"/>
    <property type="project" value="InterPro"/>
</dbReference>
<feature type="compositionally biased region" description="Polar residues" evidence="1">
    <location>
        <begin position="195"/>
        <end position="216"/>
    </location>
</feature>
<dbReference type="InterPro" id="IPR018330">
    <property type="entry name" value="RecT_fam"/>
</dbReference>
<feature type="region of interest" description="Disordered" evidence="1">
    <location>
        <begin position="177"/>
        <end position="216"/>
    </location>
</feature>
<dbReference type="OrthoDB" id="8909920at2"/>
<keyword evidence="3" id="KW-1185">Reference proteome</keyword>
<evidence type="ECO:0000256" key="1">
    <source>
        <dbReference type="SAM" id="MobiDB-lite"/>
    </source>
</evidence>
<evidence type="ECO:0000313" key="3">
    <source>
        <dbReference type="Proteomes" id="UP000324738"/>
    </source>
</evidence>
<gene>
    <name evidence="2" type="ORF">FPY71_10235</name>
</gene>
<accession>A0A5B0DXR2</accession>
<dbReference type="GO" id="GO:0006259">
    <property type="term" value="P:DNA metabolic process"/>
    <property type="evidence" value="ECO:0007669"/>
    <property type="project" value="InterPro"/>
</dbReference>
<dbReference type="Proteomes" id="UP000324738">
    <property type="component" value="Unassembled WGS sequence"/>
</dbReference>
<proteinExistence type="predicted"/>
<sequence>MSPPALQSGGRVSAIVPQSMEDAYRLGKAVCVAGMAPKGMDTPEKCMIAIMQGMEVGLTPMQSLQRIAVVNGRPTIWGDGAMALVRASGLCEYVRETVRGEGDARVAGCVVKRRNEPDEVTRTFSVADAKKAGLWGKQGPWQQYPERMLQMRARAFALRDVFADVLGGLYVREEVDDGRAEPVSGPTPPSPPSAERTTIATQPPSPTITSEQPQTDVNDQVNATQFFEDLELALAGAKSIEDVEEAWNEFDPGGTFDGDDDSLTIAQKIKDRRLRDFQ</sequence>
<dbReference type="AlphaFoldDB" id="A0A5B0DXR2"/>